<dbReference type="AlphaFoldDB" id="A0A915KVI5"/>
<accession>A0A915KVI5</accession>
<evidence type="ECO:0000313" key="2">
    <source>
        <dbReference type="WBParaSite" id="nRc.2.0.1.t42941-RA"/>
    </source>
</evidence>
<dbReference type="Proteomes" id="UP000887565">
    <property type="component" value="Unplaced"/>
</dbReference>
<dbReference type="WBParaSite" id="nRc.2.0.1.t42941-RA">
    <property type="protein sequence ID" value="nRc.2.0.1.t42941-RA"/>
    <property type="gene ID" value="nRc.2.0.1.g42941"/>
</dbReference>
<organism evidence="1 2">
    <name type="scientific">Romanomermis culicivorax</name>
    <name type="common">Nematode worm</name>
    <dbReference type="NCBI Taxonomy" id="13658"/>
    <lineage>
        <taxon>Eukaryota</taxon>
        <taxon>Metazoa</taxon>
        <taxon>Ecdysozoa</taxon>
        <taxon>Nematoda</taxon>
        <taxon>Enoplea</taxon>
        <taxon>Dorylaimia</taxon>
        <taxon>Mermithida</taxon>
        <taxon>Mermithoidea</taxon>
        <taxon>Mermithidae</taxon>
        <taxon>Romanomermis</taxon>
    </lineage>
</organism>
<sequence>MYFRIIISPRPVPLFHSRRIDHWLKVKRRSSRRPKIVGAGLS</sequence>
<keyword evidence="1" id="KW-1185">Reference proteome</keyword>
<protein>
    <submittedName>
        <fullName evidence="2">Uncharacterized protein</fullName>
    </submittedName>
</protein>
<reference evidence="2" key="1">
    <citation type="submission" date="2022-11" db="UniProtKB">
        <authorList>
            <consortium name="WormBaseParasite"/>
        </authorList>
    </citation>
    <scope>IDENTIFICATION</scope>
</reference>
<name>A0A915KVI5_ROMCU</name>
<evidence type="ECO:0000313" key="1">
    <source>
        <dbReference type="Proteomes" id="UP000887565"/>
    </source>
</evidence>
<proteinExistence type="predicted"/>